<feature type="region of interest" description="Disordered" evidence="1">
    <location>
        <begin position="227"/>
        <end position="254"/>
    </location>
</feature>
<evidence type="ECO:0000313" key="3">
    <source>
        <dbReference type="Proteomes" id="UP001159427"/>
    </source>
</evidence>
<accession>A0ABN8LG47</accession>
<feature type="region of interest" description="Disordered" evidence="1">
    <location>
        <begin position="425"/>
        <end position="453"/>
    </location>
</feature>
<proteinExistence type="predicted"/>
<protein>
    <submittedName>
        <fullName evidence="2">Uncharacterized protein</fullName>
    </submittedName>
</protein>
<evidence type="ECO:0000256" key="1">
    <source>
        <dbReference type="SAM" id="MobiDB-lite"/>
    </source>
</evidence>
<keyword evidence="3" id="KW-1185">Reference proteome</keyword>
<evidence type="ECO:0000313" key="2">
    <source>
        <dbReference type="EMBL" id="CAH3014439.1"/>
    </source>
</evidence>
<feature type="compositionally biased region" description="Basic and acidic residues" evidence="1">
    <location>
        <begin position="425"/>
        <end position="445"/>
    </location>
</feature>
<feature type="non-terminal residue" evidence="2">
    <location>
        <position position="453"/>
    </location>
</feature>
<gene>
    <name evidence="2" type="ORF">PEVE_00000177</name>
</gene>
<feature type="region of interest" description="Disordered" evidence="1">
    <location>
        <begin position="304"/>
        <end position="342"/>
    </location>
</feature>
<sequence length="453" mass="51255">MRNIKDSTDQGREIERHLLHESTSLQYVPIQNFHKPPIRSVSGQHTIGLNSPRKDLAHPYKVHLFEHDAKRMANLVLLHPGKETGGNLFGLWTDNDEPVLHIVLGPAIGCTRTEVSFYQSIPYLERVGGLVTRDYQLCHIGEWHSHHRLRLSEPSSGDSSTIIRNFPRGTCGFLLIIANILPSSGEVTLSPYLYREGQRNYETRKINLLHGQSPFARLDPIVSHMQQGEDDSSTVQEYLQRERSRSKTSITPSHVSKGNEAYTYIFDEDHKMIEGLLLESGGTETSEGDLFGLWTTDEQPVLHSFHKPLDKPNEQQACEPASRTQPQDAAESSGEENLANEEYPGIQKIGKYILRRPVAEGGDKPTADEEANFRRQFPLRCVLVIAYIVQNDEEAKSVGISSYVYSGNSLPNRPLEIQPLHAAKVFRERQERSDKTEENKSKEEDNLMDLDTP</sequence>
<name>A0ABN8LG47_9CNID</name>
<reference evidence="2 3" key="1">
    <citation type="submission" date="2022-05" db="EMBL/GenBank/DDBJ databases">
        <authorList>
            <consortium name="Genoscope - CEA"/>
            <person name="William W."/>
        </authorList>
    </citation>
    <scope>NUCLEOTIDE SEQUENCE [LARGE SCALE GENOMIC DNA]</scope>
</reference>
<dbReference type="EMBL" id="CALNXI010000010">
    <property type="protein sequence ID" value="CAH3014439.1"/>
    <property type="molecule type" value="Genomic_DNA"/>
</dbReference>
<comment type="caution">
    <text evidence="2">The sequence shown here is derived from an EMBL/GenBank/DDBJ whole genome shotgun (WGS) entry which is preliminary data.</text>
</comment>
<organism evidence="2 3">
    <name type="scientific">Porites evermanni</name>
    <dbReference type="NCBI Taxonomy" id="104178"/>
    <lineage>
        <taxon>Eukaryota</taxon>
        <taxon>Metazoa</taxon>
        <taxon>Cnidaria</taxon>
        <taxon>Anthozoa</taxon>
        <taxon>Hexacorallia</taxon>
        <taxon>Scleractinia</taxon>
        <taxon>Fungiina</taxon>
        <taxon>Poritidae</taxon>
        <taxon>Porites</taxon>
    </lineage>
</organism>
<dbReference type="Proteomes" id="UP001159427">
    <property type="component" value="Unassembled WGS sequence"/>
</dbReference>